<reference evidence="3 4" key="1">
    <citation type="submission" date="2016-03" db="EMBL/GenBank/DDBJ databases">
        <title>Niastella vici sp. nov., isolated from farmland soil.</title>
        <authorList>
            <person name="Chen L."/>
            <person name="Wang D."/>
            <person name="Yang S."/>
            <person name="Wang G."/>
        </authorList>
    </citation>
    <scope>NUCLEOTIDE SEQUENCE [LARGE SCALE GENOMIC DNA]</scope>
    <source>
        <strain evidence="3 4">DJ57</strain>
    </source>
</reference>
<dbReference type="InterPro" id="IPR051532">
    <property type="entry name" value="Ester_Hydrolysis_Enzymes"/>
</dbReference>
<dbReference type="CDD" id="cd01822">
    <property type="entry name" value="Lysophospholipase_L1_like"/>
    <property type="match status" value="1"/>
</dbReference>
<feature type="domain" description="SGNH hydrolase-type esterase" evidence="2">
    <location>
        <begin position="60"/>
        <end position="223"/>
    </location>
</feature>
<keyword evidence="1" id="KW-1133">Transmembrane helix</keyword>
<dbReference type="RefSeq" id="WP_081147811.1">
    <property type="nucleotide sequence ID" value="NZ_LVYD01000045.1"/>
</dbReference>
<evidence type="ECO:0000256" key="1">
    <source>
        <dbReference type="SAM" id="Phobius"/>
    </source>
</evidence>
<comment type="caution">
    <text evidence="3">The sequence shown here is derived from an EMBL/GenBank/DDBJ whole genome shotgun (WGS) entry which is preliminary data.</text>
</comment>
<feature type="transmembrane region" description="Helical" evidence="1">
    <location>
        <begin position="6"/>
        <end position="25"/>
    </location>
</feature>
<dbReference type="STRING" id="1703345.A3860_24725"/>
<dbReference type="PANTHER" id="PTHR30383">
    <property type="entry name" value="THIOESTERASE 1/PROTEASE 1/LYSOPHOSPHOLIPASE L1"/>
    <property type="match status" value="1"/>
</dbReference>
<organism evidence="3 4">
    <name type="scientific">Niastella vici</name>
    <dbReference type="NCBI Taxonomy" id="1703345"/>
    <lineage>
        <taxon>Bacteria</taxon>
        <taxon>Pseudomonadati</taxon>
        <taxon>Bacteroidota</taxon>
        <taxon>Chitinophagia</taxon>
        <taxon>Chitinophagales</taxon>
        <taxon>Chitinophagaceae</taxon>
        <taxon>Niastella</taxon>
    </lineage>
</organism>
<dbReference type="Proteomes" id="UP000192796">
    <property type="component" value="Unassembled WGS sequence"/>
</dbReference>
<dbReference type="SUPFAM" id="SSF52266">
    <property type="entry name" value="SGNH hydrolase"/>
    <property type="match status" value="1"/>
</dbReference>
<dbReference type="OrthoDB" id="9786188at2"/>
<proteinExistence type="predicted"/>
<dbReference type="EMBL" id="LVYD01000045">
    <property type="protein sequence ID" value="OQP63548.1"/>
    <property type="molecule type" value="Genomic_DNA"/>
</dbReference>
<name>A0A1V9FZ49_9BACT</name>
<dbReference type="PANTHER" id="PTHR30383:SF24">
    <property type="entry name" value="THIOESTERASE 1_PROTEASE 1_LYSOPHOSPHOLIPASE L1"/>
    <property type="match status" value="1"/>
</dbReference>
<evidence type="ECO:0000313" key="4">
    <source>
        <dbReference type="Proteomes" id="UP000192796"/>
    </source>
</evidence>
<evidence type="ECO:0000259" key="2">
    <source>
        <dbReference type="Pfam" id="PF13472"/>
    </source>
</evidence>
<dbReference type="InterPro" id="IPR013830">
    <property type="entry name" value="SGNH_hydro"/>
</dbReference>
<sequence length="236" mass="25701">MKQFSSIFYIGGKFIVGSVLIMALLTRCGSNEEKTNDAAKQKREQLPATTNKAKAKTIVFFGNSLTAGYGVDPSEAFPALIQEKLDSLQLPYKVINAGLSGETTAGGKNRIDWILRQPVNIFVLELGGNDGLRGIPIAETSRNLQAIVTRVKEKYPEVRIILAGMQVPPNMGRNYATAFRVAFQQLAANNNLELIPFLLENVGGISALNQGDGIHPNPEGHKIVAENVWRVLKGLL</sequence>
<keyword evidence="1" id="KW-0472">Membrane</keyword>
<dbReference type="Gene3D" id="3.40.50.1110">
    <property type="entry name" value="SGNH hydrolase"/>
    <property type="match status" value="1"/>
</dbReference>
<keyword evidence="1" id="KW-0812">Transmembrane</keyword>
<dbReference type="InterPro" id="IPR036514">
    <property type="entry name" value="SGNH_hydro_sf"/>
</dbReference>
<dbReference type="AlphaFoldDB" id="A0A1V9FZ49"/>
<evidence type="ECO:0000313" key="3">
    <source>
        <dbReference type="EMBL" id="OQP63548.1"/>
    </source>
</evidence>
<gene>
    <name evidence="3" type="ORF">A3860_24725</name>
</gene>
<dbReference type="GO" id="GO:0004622">
    <property type="term" value="F:phosphatidylcholine lysophospholipase activity"/>
    <property type="evidence" value="ECO:0007669"/>
    <property type="project" value="TreeGrafter"/>
</dbReference>
<protein>
    <submittedName>
        <fullName evidence="3">Arylesterase</fullName>
    </submittedName>
</protein>
<keyword evidence="4" id="KW-1185">Reference proteome</keyword>
<dbReference type="Pfam" id="PF13472">
    <property type="entry name" value="Lipase_GDSL_2"/>
    <property type="match status" value="1"/>
</dbReference>
<accession>A0A1V9FZ49</accession>